<reference evidence="1" key="8">
    <citation type="journal article" date="2018" name="J. ISSAAS">
        <title>In Silico Identification of Three Types of Integrative and Conjugative Elements (ICEs) in Elizabethkingia anophelis Strains Isolated from Around the World.</title>
        <authorList>
            <person name="Xu J."/>
            <person name="Pei D."/>
            <person name="Nicholson A."/>
            <person name="Lan Y."/>
            <person name="Xia Q."/>
        </authorList>
    </citation>
    <scope>NUCLEOTIDE SEQUENCE</scope>
</reference>
<dbReference type="AlphaFoldDB" id="A0A455ZCS5"/>
<sequence>MIVIWRNKMEEINDLTYAEKMYLLKIYQISMDEDKRISTTQIAKLLEVKAPSQQIC</sequence>
<reference evidence="1" key="2">
    <citation type="journal article" date="2014" name="PLoS ONE">
        <title>Insights from the genome annotation of Elizabethkingia anophelis from the malaria vector Anopheles gambiae.</title>
        <authorList>
            <person name="Kukutla P."/>
            <person name="Lindberg B.G."/>
            <person name="Pei D."/>
            <person name="Rayl M."/>
            <person name="Yu W."/>
            <person name="Steritz M."/>
            <person name="Faye I."/>
            <person name="Xu J."/>
        </authorList>
    </citation>
    <scope>NUCLEOTIDE SEQUENCE</scope>
</reference>
<name>A0A455ZCS5_9FLAO</name>
<reference evidence="1" key="6">
    <citation type="journal article" date="2017" name="Nat. Commun.">
        <title>Evolutionary dynamics and genomic features of the Elizabethkingia anophelis 2015 to 2016 Wisconsin outbreak strain.</title>
        <authorList>
            <person name="Perrin A."/>
            <person name="Larsonneur E."/>
            <person name="Nicholson A.C."/>
            <person name="Edwards D.J."/>
            <person name="Gundlach K.M."/>
            <person name="Whitney A.M."/>
            <person name="Gulvik C.A."/>
            <person name="Bell M.E."/>
            <person name="Rendueles O."/>
            <person name="Cury J."/>
            <person name="Hugon P."/>
            <person name="Clermont D."/>
            <person name="Enouf V."/>
            <person name="Loparev V."/>
            <person name="Juieng P."/>
            <person name="Monson T."/>
            <person name="Warshauer D."/>
            <person name="Elbadawi L.I."/>
            <person name="Walters M.S."/>
            <person name="Crist M.B."/>
            <person name="Noble-Wang J."/>
            <person name="Borlaug G."/>
            <person name="Rocha E.P.C."/>
            <person name="Criscuolo A."/>
            <person name="Touchon M."/>
            <person name="Davis J.P."/>
            <person name="Holt K.E."/>
            <person name="McQuiston J.R."/>
            <person name="Brisse S."/>
        </authorList>
    </citation>
    <scope>NUCLEOTIDE SEQUENCE</scope>
</reference>
<proteinExistence type="predicted"/>
<reference evidence="1" key="4">
    <citation type="journal article" date="2016" name="Sci. Rep.">
        <title>Genomic epidemiology and global diversity of the emerging bacterial pathogen Elizabethkingia anophelis.</title>
        <authorList>
            <person name="Breurec S."/>
            <person name="Criscuolo A."/>
            <person name="Diancourt L."/>
            <person name="Rendueles O."/>
            <person name="Vandenbogaert M."/>
            <person name="Passet V."/>
            <person name="Caro V."/>
            <person name="Rocha E.P."/>
            <person name="Touchon M."/>
            <person name="Brisse S."/>
        </authorList>
    </citation>
    <scope>NUCLEOTIDE SEQUENCE</scope>
</reference>
<evidence type="ECO:0000313" key="1">
    <source>
        <dbReference type="EMBL" id="DAC74578.1"/>
    </source>
</evidence>
<reference evidence="1" key="7">
    <citation type="journal article" date="2017" name="Sci. Rep.">
        <title>Genomic features, phylogenetic relationships, and comparative genomics of Elizabethkingia anophelis strain EM361-97 isolated in Taiwan.</title>
        <authorList>
            <person name="Lin J.N."/>
            <person name="Lai C.H."/>
            <person name="Yang C.H."/>
            <person name="Huang Y.H."/>
            <person name="Lin H.H."/>
        </authorList>
    </citation>
    <scope>NUCLEOTIDE SEQUENCE</scope>
</reference>
<reference evidence="1" key="1">
    <citation type="journal article" date="2014" name="Genome Biol. Evol.">
        <title>Comparative genomic analysis of malaria mosquito vector-associated novel pathogen Elizabethkingia anophelis.</title>
        <authorList>
            <person name="Teo J."/>
            <person name="Tan S.Y."/>
            <person name="Liu Y."/>
            <person name="Tay M."/>
            <person name="Ding Y."/>
            <person name="Li Y."/>
            <person name="Kjelleberg S."/>
            <person name="Givskov M."/>
            <person name="Lin R.T."/>
            <person name="Yang L."/>
        </authorList>
    </citation>
    <scope>NUCLEOTIDE SEQUENCE</scope>
</reference>
<protein>
    <submittedName>
        <fullName evidence="1">Uncharacterized protein</fullName>
    </submittedName>
</protein>
<reference evidence="1" key="5">
    <citation type="journal article" date="2017" name="Genome Announc.">
        <title>Complete Circularized Genome Sequences of Four Strains of Elizabethkingia anophelis, Including Two Novel Strains Isolated from Wild-Caught Anopheles sinensis.</title>
        <authorList>
            <person name="Pei D."/>
            <person name="Nicholson A.C."/>
            <person name="Jiang J."/>
            <person name="Chen H."/>
            <person name="Whitney A.M."/>
            <person name="Villarma A."/>
            <person name="Bell M."/>
            <person name="Humrighouse B."/>
            <person name="Rowe L.A."/>
            <person name="Sheth M."/>
            <person name="Batra D."/>
            <person name="Juieng P."/>
            <person name="Loparev V.N."/>
            <person name="McQuiston J.R."/>
            <person name="Lan Y."/>
            <person name="Ma Y."/>
            <person name="Xu J."/>
        </authorList>
    </citation>
    <scope>NUCLEOTIDE SEQUENCE</scope>
</reference>
<reference evidence="1" key="3">
    <citation type="journal article" date="2016" name="Genome Announc.">
        <title>Complete Genome Sequences of Four Strains from the 2015-2016 Elizabethkingia anophelis Outbreak.</title>
        <authorList>
            <person name="Nicholson A.C."/>
            <person name="Whitney A.M."/>
            <person name="Emery B.D."/>
            <person name="Bell M.E."/>
            <person name="Gartin J.T."/>
            <person name="Humrighouse B.W."/>
            <person name="Loparev V.N."/>
            <person name="Batra D."/>
            <person name="Sheth M."/>
            <person name="Rowe L.A."/>
            <person name="Juieng P."/>
            <person name="Knipe K."/>
            <person name="Gulvik C."/>
            <person name="McQuiston J.R."/>
        </authorList>
    </citation>
    <scope>NUCLEOTIDE SEQUENCE</scope>
</reference>
<dbReference type="EMBL" id="BK010591">
    <property type="protein sequence ID" value="DAC74578.1"/>
    <property type="molecule type" value="Genomic_DNA"/>
</dbReference>
<dbReference type="Gene3D" id="1.10.10.10">
    <property type="entry name" value="Winged helix-like DNA-binding domain superfamily/Winged helix DNA-binding domain"/>
    <property type="match status" value="1"/>
</dbReference>
<dbReference type="InterPro" id="IPR036388">
    <property type="entry name" value="WH-like_DNA-bd_sf"/>
</dbReference>
<organism evidence="1">
    <name type="scientific">Elizabethkingia anophelis</name>
    <dbReference type="NCBI Taxonomy" id="1117645"/>
    <lineage>
        <taxon>Bacteria</taxon>
        <taxon>Pseudomonadati</taxon>
        <taxon>Bacteroidota</taxon>
        <taxon>Flavobacteriia</taxon>
        <taxon>Flavobacteriales</taxon>
        <taxon>Weeksellaceae</taxon>
        <taxon>Elizabethkingia</taxon>
    </lineage>
</organism>
<accession>A0A455ZCS5</accession>